<organism evidence="1 2">
    <name type="scientific">Roseovarius aestuarii</name>
    <dbReference type="NCBI Taxonomy" id="475083"/>
    <lineage>
        <taxon>Bacteria</taxon>
        <taxon>Pseudomonadati</taxon>
        <taxon>Pseudomonadota</taxon>
        <taxon>Alphaproteobacteria</taxon>
        <taxon>Rhodobacterales</taxon>
        <taxon>Roseobacteraceae</taxon>
        <taxon>Roseovarius</taxon>
    </lineage>
</organism>
<dbReference type="AlphaFoldDB" id="A0A1X7BV98"/>
<name>A0A1X7BV98_9RHOB</name>
<keyword evidence="2" id="KW-1185">Reference proteome</keyword>
<dbReference type="EMBL" id="FWXB01000013">
    <property type="protein sequence ID" value="SMC13415.1"/>
    <property type="molecule type" value="Genomic_DNA"/>
</dbReference>
<accession>A0A1X7BV98</accession>
<evidence type="ECO:0000313" key="2">
    <source>
        <dbReference type="Proteomes" id="UP000193224"/>
    </source>
</evidence>
<dbReference type="Proteomes" id="UP000193224">
    <property type="component" value="Unassembled WGS sequence"/>
</dbReference>
<proteinExistence type="predicted"/>
<evidence type="ECO:0000313" key="1">
    <source>
        <dbReference type="EMBL" id="SMC13415.1"/>
    </source>
</evidence>
<reference evidence="1 2" key="1">
    <citation type="submission" date="2017-03" db="EMBL/GenBank/DDBJ databases">
        <authorList>
            <person name="Afonso C.L."/>
            <person name="Miller P.J."/>
            <person name="Scott M.A."/>
            <person name="Spackman E."/>
            <person name="Goraichik I."/>
            <person name="Dimitrov K.M."/>
            <person name="Suarez D.L."/>
            <person name="Swayne D.E."/>
        </authorList>
    </citation>
    <scope>NUCLEOTIDE SEQUENCE [LARGE SCALE GENOMIC DNA]</scope>
    <source>
        <strain evidence="1 2">CECT 7745</strain>
    </source>
</reference>
<protein>
    <submittedName>
        <fullName evidence="1">Uncharacterized protein</fullName>
    </submittedName>
</protein>
<sequence>MRATQIDFALVILNAVCQWSIGGHGVCDSYPDSPTEVPNN</sequence>
<gene>
    <name evidence="1" type="ORF">ROA7745_03262</name>
</gene>